<dbReference type="STRING" id="1802435.A2114_00555"/>
<dbReference type="InterPro" id="IPR036227">
    <property type="entry name" value="Ribosomal_uL15/eL18_sf"/>
</dbReference>
<dbReference type="GO" id="GO:0022625">
    <property type="term" value="C:cytosolic large ribosomal subunit"/>
    <property type="evidence" value="ECO:0007669"/>
    <property type="project" value="TreeGrafter"/>
</dbReference>
<name>A0A1G2QA23_9BACT</name>
<dbReference type="GO" id="GO:0019843">
    <property type="term" value="F:rRNA binding"/>
    <property type="evidence" value="ECO:0007669"/>
    <property type="project" value="UniProtKB-UniRule"/>
</dbReference>
<feature type="region of interest" description="Disordered" evidence="5">
    <location>
        <begin position="1"/>
        <end position="43"/>
    </location>
</feature>
<dbReference type="HAMAP" id="MF_01341">
    <property type="entry name" value="Ribosomal_uL15"/>
    <property type="match status" value="1"/>
</dbReference>
<evidence type="ECO:0000313" key="8">
    <source>
        <dbReference type="Proteomes" id="UP000176494"/>
    </source>
</evidence>
<comment type="similarity">
    <text evidence="1 4">Belongs to the universal ribosomal protein uL15 family.</text>
</comment>
<dbReference type="AlphaFoldDB" id="A0A1G2QA23"/>
<dbReference type="NCBIfam" id="TIGR01071">
    <property type="entry name" value="rplO_bact"/>
    <property type="match status" value="1"/>
</dbReference>
<comment type="function">
    <text evidence="4">Binds to the 23S rRNA.</text>
</comment>
<proteinExistence type="inferred from homology"/>
<comment type="caution">
    <text evidence="7">The sequence shown here is derived from an EMBL/GenBank/DDBJ whole genome shotgun (WGS) entry which is preliminary data.</text>
</comment>
<dbReference type="Gene3D" id="3.100.10.10">
    <property type="match status" value="1"/>
</dbReference>
<feature type="domain" description="Large ribosomal subunit protein uL15/eL18" evidence="6">
    <location>
        <begin position="75"/>
        <end position="142"/>
    </location>
</feature>
<evidence type="ECO:0000256" key="1">
    <source>
        <dbReference type="ARBA" id="ARBA00007320"/>
    </source>
</evidence>
<evidence type="ECO:0000256" key="2">
    <source>
        <dbReference type="ARBA" id="ARBA00022980"/>
    </source>
</evidence>
<dbReference type="Proteomes" id="UP000176494">
    <property type="component" value="Unassembled WGS sequence"/>
</dbReference>
<dbReference type="InterPro" id="IPR030878">
    <property type="entry name" value="Ribosomal_uL15"/>
</dbReference>
<dbReference type="EMBL" id="MHTG01000030">
    <property type="protein sequence ID" value="OHA56812.1"/>
    <property type="molecule type" value="Genomic_DNA"/>
</dbReference>
<keyword evidence="4" id="KW-0694">RNA-binding</keyword>
<gene>
    <name evidence="4" type="primary">rplO</name>
    <name evidence="7" type="ORF">A2114_00555</name>
</gene>
<reference evidence="7 8" key="1">
    <citation type="journal article" date="2016" name="Nat. Commun.">
        <title>Thousands of microbial genomes shed light on interconnected biogeochemical processes in an aquifer system.</title>
        <authorList>
            <person name="Anantharaman K."/>
            <person name="Brown C.T."/>
            <person name="Hug L.A."/>
            <person name="Sharon I."/>
            <person name="Castelle C.J."/>
            <person name="Probst A.J."/>
            <person name="Thomas B.C."/>
            <person name="Singh A."/>
            <person name="Wilkins M.J."/>
            <person name="Karaoz U."/>
            <person name="Brodie E.L."/>
            <person name="Williams K.H."/>
            <person name="Hubbard S.S."/>
            <person name="Banfield J.F."/>
        </authorList>
    </citation>
    <scope>NUCLEOTIDE SEQUENCE [LARGE SCALE GENOMIC DNA]</scope>
</reference>
<dbReference type="InterPro" id="IPR021131">
    <property type="entry name" value="Ribosomal_uL15/eL18"/>
</dbReference>
<comment type="subunit">
    <text evidence="4">Part of the 50S ribosomal subunit.</text>
</comment>
<protein>
    <recommendedName>
        <fullName evidence="4">Large ribosomal subunit protein uL15</fullName>
    </recommendedName>
</protein>
<feature type="compositionally biased region" description="Basic residues" evidence="5">
    <location>
        <begin position="9"/>
        <end position="42"/>
    </location>
</feature>
<dbReference type="PANTHER" id="PTHR12934:SF11">
    <property type="entry name" value="LARGE RIBOSOMAL SUBUNIT PROTEIN UL15M"/>
    <property type="match status" value="1"/>
</dbReference>
<dbReference type="GO" id="GO:0003735">
    <property type="term" value="F:structural constituent of ribosome"/>
    <property type="evidence" value="ECO:0007669"/>
    <property type="project" value="InterPro"/>
</dbReference>
<evidence type="ECO:0000256" key="3">
    <source>
        <dbReference type="ARBA" id="ARBA00023274"/>
    </source>
</evidence>
<evidence type="ECO:0000256" key="5">
    <source>
        <dbReference type="SAM" id="MobiDB-lite"/>
    </source>
</evidence>
<dbReference type="GO" id="GO:0006412">
    <property type="term" value="P:translation"/>
    <property type="evidence" value="ECO:0007669"/>
    <property type="project" value="UniProtKB-UniRule"/>
</dbReference>
<keyword evidence="4" id="KW-0699">rRNA-binding</keyword>
<organism evidence="7 8">
    <name type="scientific">Candidatus Vogelbacteria bacterium GWA1_51_14</name>
    <dbReference type="NCBI Taxonomy" id="1802435"/>
    <lineage>
        <taxon>Bacteria</taxon>
        <taxon>Candidatus Vogeliibacteriota</taxon>
    </lineage>
</organism>
<keyword evidence="2 4" id="KW-0689">Ribosomal protein</keyword>
<evidence type="ECO:0000313" key="7">
    <source>
        <dbReference type="EMBL" id="OHA56812.1"/>
    </source>
</evidence>
<dbReference type="PANTHER" id="PTHR12934">
    <property type="entry name" value="50S RIBOSOMAL PROTEIN L15"/>
    <property type="match status" value="1"/>
</dbReference>
<evidence type="ECO:0000259" key="6">
    <source>
        <dbReference type="Pfam" id="PF00828"/>
    </source>
</evidence>
<dbReference type="Pfam" id="PF00828">
    <property type="entry name" value="Ribosomal_L27A"/>
    <property type="match status" value="1"/>
</dbReference>
<evidence type="ECO:0000256" key="4">
    <source>
        <dbReference type="HAMAP-Rule" id="MF_01341"/>
    </source>
</evidence>
<dbReference type="InterPro" id="IPR005749">
    <property type="entry name" value="Ribosomal_uL15_bac-type"/>
</dbReference>
<keyword evidence="3 4" id="KW-0687">Ribonucleoprotein</keyword>
<accession>A0A1G2QA23</accession>
<dbReference type="SUPFAM" id="SSF52080">
    <property type="entry name" value="Ribosomal proteins L15p and L18e"/>
    <property type="match status" value="1"/>
</dbReference>
<sequence length="143" mass="15577">MQLQDLKPKTKRAKSRQIGRGGKRGKTSGRGHKGQKARAGHKIRPEIRDLIKKLPKRRGRGMNINRSHQVPVKTVTLARVSQLFTVGQTVTVKTLAAKGLIDRGVRKVKIVGVAKLTSKLQVRGCAVSATVRETIEKAGGTIS</sequence>